<sequence length="123" mass="13665">MKEVDMRTYDFDNDFSPRELAEALRDAGFPRDATLSAIINGSIEDVDHEVNLTFTLGEDEMIDDLHDDAIIEAYRDLADDATSARDIEDGLAYALKGDKAMSRAMFARVFEGGNLQAVERALS</sequence>
<dbReference type="PATRIC" id="fig|33051.4.peg.3700"/>
<proteinExistence type="predicted"/>
<accession>A0A147J2D7</accession>
<comment type="caution">
    <text evidence="1">The sequence shown here is derived from an EMBL/GenBank/DDBJ whole genome shotgun (WGS) entry which is preliminary data.</text>
</comment>
<evidence type="ECO:0000313" key="1">
    <source>
        <dbReference type="EMBL" id="KTW02804.1"/>
    </source>
</evidence>
<dbReference type="Proteomes" id="UP000074072">
    <property type="component" value="Unassembled WGS sequence"/>
</dbReference>
<protein>
    <submittedName>
        <fullName evidence="1">Uncharacterized protein</fullName>
    </submittedName>
</protein>
<organism evidence="1 2">
    <name type="scientific">Sphingomonas sanguinis</name>
    <dbReference type="NCBI Taxonomy" id="33051"/>
    <lineage>
        <taxon>Bacteria</taxon>
        <taxon>Pseudomonadati</taxon>
        <taxon>Pseudomonadota</taxon>
        <taxon>Alphaproteobacteria</taxon>
        <taxon>Sphingomonadales</taxon>
        <taxon>Sphingomonadaceae</taxon>
        <taxon>Sphingomonas</taxon>
    </lineage>
</organism>
<gene>
    <name evidence="1" type="ORF">SB4_02065</name>
</gene>
<name>A0A147J2D7_9SPHN</name>
<evidence type="ECO:0000313" key="2">
    <source>
        <dbReference type="Proteomes" id="UP000074072"/>
    </source>
</evidence>
<dbReference type="AlphaFoldDB" id="A0A147J2D7"/>
<reference evidence="1 2" key="1">
    <citation type="journal article" date="2016" name="Front. Microbiol.">
        <title>Genomic Resource of Rice Seed Associated Bacteria.</title>
        <authorList>
            <person name="Midha S."/>
            <person name="Bansal K."/>
            <person name="Sharma S."/>
            <person name="Kumar N."/>
            <person name="Patil P.P."/>
            <person name="Chaudhry V."/>
            <person name="Patil P.B."/>
        </authorList>
    </citation>
    <scope>NUCLEOTIDE SEQUENCE [LARGE SCALE GENOMIC DNA]</scope>
    <source>
        <strain evidence="1 2">SB4</strain>
    </source>
</reference>
<dbReference type="EMBL" id="LDTE01000009">
    <property type="protein sequence ID" value="KTW02804.1"/>
    <property type="molecule type" value="Genomic_DNA"/>
</dbReference>